<keyword evidence="1" id="KW-0863">Zinc-finger</keyword>
<organism evidence="4 5">
    <name type="scientific">Escallonia herrerae</name>
    <dbReference type="NCBI Taxonomy" id="1293975"/>
    <lineage>
        <taxon>Eukaryota</taxon>
        <taxon>Viridiplantae</taxon>
        <taxon>Streptophyta</taxon>
        <taxon>Embryophyta</taxon>
        <taxon>Tracheophyta</taxon>
        <taxon>Spermatophyta</taxon>
        <taxon>Magnoliopsida</taxon>
        <taxon>eudicotyledons</taxon>
        <taxon>Gunneridae</taxon>
        <taxon>Pentapetalae</taxon>
        <taxon>asterids</taxon>
        <taxon>campanulids</taxon>
        <taxon>Escalloniales</taxon>
        <taxon>Escalloniaceae</taxon>
        <taxon>Escallonia</taxon>
    </lineage>
</organism>
<dbReference type="PROSITE" id="PS50158">
    <property type="entry name" value="ZF_CCHC"/>
    <property type="match status" value="1"/>
</dbReference>
<feature type="domain" description="CCHC-type" evidence="3">
    <location>
        <begin position="30"/>
        <end position="44"/>
    </location>
</feature>
<dbReference type="Proteomes" id="UP001188597">
    <property type="component" value="Unassembled WGS sequence"/>
</dbReference>
<dbReference type="InterPro" id="IPR001878">
    <property type="entry name" value="Znf_CCHC"/>
</dbReference>
<dbReference type="Pfam" id="PF00098">
    <property type="entry name" value="zf-CCHC"/>
    <property type="match status" value="1"/>
</dbReference>
<dbReference type="InterPro" id="IPR036875">
    <property type="entry name" value="Znf_CCHC_sf"/>
</dbReference>
<dbReference type="GO" id="GO:0008270">
    <property type="term" value="F:zinc ion binding"/>
    <property type="evidence" value="ECO:0007669"/>
    <property type="project" value="UniProtKB-KW"/>
</dbReference>
<gene>
    <name evidence="4" type="ORF">RJ639_026281</name>
</gene>
<keyword evidence="1" id="KW-0479">Metal-binding</keyword>
<feature type="compositionally biased region" description="Acidic residues" evidence="2">
    <location>
        <begin position="133"/>
        <end position="173"/>
    </location>
</feature>
<dbReference type="Gene3D" id="4.10.60.10">
    <property type="entry name" value="Zinc finger, CCHC-type"/>
    <property type="match status" value="1"/>
</dbReference>
<keyword evidence="1" id="KW-0862">Zinc</keyword>
<protein>
    <recommendedName>
        <fullName evidence="3">CCHC-type domain-containing protein</fullName>
    </recommendedName>
</protein>
<evidence type="ECO:0000259" key="3">
    <source>
        <dbReference type="PROSITE" id="PS50158"/>
    </source>
</evidence>
<reference evidence="4" key="1">
    <citation type="submission" date="2022-12" db="EMBL/GenBank/DDBJ databases">
        <title>Draft genome assemblies for two species of Escallonia (Escalloniales).</title>
        <authorList>
            <person name="Chanderbali A."/>
            <person name="Dervinis C."/>
            <person name="Anghel I."/>
            <person name="Soltis D."/>
            <person name="Soltis P."/>
            <person name="Zapata F."/>
        </authorList>
    </citation>
    <scope>NUCLEOTIDE SEQUENCE</scope>
    <source>
        <strain evidence="4">UCBG64.0493</strain>
        <tissue evidence="4">Leaf</tissue>
    </source>
</reference>
<evidence type="ECO:0000313" key="5">
    <source>
        <dbReference type="Proteomes" id="UP001188597"/>
    </source>
</evidence>
<evidence type="ECO:0000256" key="1">
    <source>
        <dbReference type="PROSITE-ProRule" id="PRU00047"/>
    </source>
</evidence>
<dbReference type="AlphaFoldDB" id="A0AA88S5I7"/>
<dbReference type="EMBL" id="JAVXUP010005048">
    <property type="protein sequence ID" value="KAK2996471.1"/>
    <property type="molecule type" value="Genomic_DNA"/>
</dbReference>
<proteinExistence type="predicted"/>
<dbReference type="SUPFAM" id="SSF57756">
    <property type="entry name" value="Retrovirus zinc finger-like domains"/>
    <property type="match status" value="1"/>
</dbReference>
<accession>A0AA88S5I7</accession>
<comment type="caution">
    <text evidence="4">The sequence shown here is derived from an EMBL/GenBank/DDBJ whole genome shotgun (WGS) entry which is preliminary data.</text>
</comment>
<evidence type="ECO:0000256" key="2">
    <source>
        <dbReference type="SAM" id="MobiDB-lite"/>
    </source>
</evidence>
<keyword evidence="5" id="KW-1185">Reference proteome</keyword>
<dbReference type="GO" id="GO:0003676">
    <property type="term" value="F:nucleic acid binding"/>
    <property type="evidence" value="ECO:0007669"/>
    <property type="project" value="InterPro"/>
</dbReference>
<dbReference type="SMART" id="SM00343">
    <property type="entry name" value="ZnF_C2HC"/>
    <property type="match status" value="1"/>
</dbReference>
<name>A0AA88S5I7_9ASTE</name>
<sequence length="264" mass="30180">MIAKNFKKFMRFRRNGGRRQQNASNEEKLCYKCHKPGHMKMDCPIYKREKKERRDVWERVKRRQLSKKENKEKEKAMNAEHTPTWSDFDSNYFKYGKRETCMCQFISLMSCTRARARAYRGRMIVTVLPEPELENVIVDDDDEDDDDGDADDDDDDADADADDDAADADDDVGGDAGDGFDRDPPPLIIPSTHEAGTSSGPSTSGYEAILTRLDMMQQHMHAGFSRMDLAHSQLSRRLSRMEDHCGIQCPEEDIFHPPPPPSGP</sequence>
<evidence type="ECO:0000313" key="4">
    <source>
        <dbReference type="EMBL" id="KAK2996471.1"/>
    </source>
</evidence>
<feature type="compositionally biased region" description="Polar residues" evidence="2">
    <location>
        <begin position="194"/>
        <end position="205"/>
    </location>
</feature>
<feature type="region of interest" description="Disordered" evidence="2">
    <location>
        <begin position="133"/>
        <end position="205"/>
    </location>
</feature>